<evidence type="ECO:0000313" key="2">
    <source>
        <dbReference type="EMBL" id="EEY58662.1"/>
    </source>
</evidence>
<feature type="region of interest" description="Disordered" evidence="1">
    <location>
        <begin position="1"/>
        <end position="27"/>
    </location>
</feature>
<protein>
    <submittedName>
        <fullName evidence="2">Uncharacterized protein</fullName>
    </submittedName>
</protein>
<name>D0NH23_PHYIT</name>
<dbReference type="VEuPathDB" id="FungiDB:PITG_10776"/>
<sequence>MATATEYESDGDVIMQGTHQPVFGGERPEVAKRPVKLSSEPKLLGVLCLYELQKPVDDVGMNELRPLTSQRVHSLKNAQVPDLEALFKKHSNIDTQEDDMDARRMKLRCDFPIDNLKPAILRDEARHHTRYVDQGAKRNDFVL</sequence>
<keyword evidence="3" id="KW-1185">Reference proteome</keyword>
<organism evidence="2 3">
    <name type="scientific">Phytophthora infestans (strain T30-4)</name>
    <name type="common">Potato late blight agent</name>
    <dbReference type="NCBI Taxonomy" id="403677"/>
    <lineage>
        <taxon>Eukaryota</taxon>
        <taxon>Sar</taxon>
        <taxon>Stramenopiles</taxon>
        <taxon>Oomycota</taxon>
        <taxon>Peronosporomycetes</taxon>
        <taxon>Peronosporales</taxon>
        <taxon>Peronosporaceae</taxon>
        <taxon>Phytophthora</taxon>
    </lineage>
</organism>
<dbReference type="InParanoid" id="D0NH23"/>
<accession>D0NH23</accession>
<evidence type="ECO:0000256" key="1">
    <source>
        <dbReference type="SAM" id="MobiDB-lite"/>
    </source>
</evidence>
<proteinExistence type="predicted"/>
<dbReference type="RefSeq" id="XP_002901606.1">
    <property type="nucleotide sequence ID" value="XM_002901560.1"/>
</dbReference>
<dbReference type="Proteomes" id="UP000006643">
    <property type="component" value="Unassembled WGS sequence"/>
</dbReference>
<dbReference type="HOGENOM" id="CLU_1809946_0_0_1"/>
<dbReference type="KEGG" id="pif:PITG_10776"/>
<dbReference type="AlphaFoldDB" id="D0NH23"/>
<evidence type="ECO:0000313" key="3">
    <source>
        <dbReference type="Proteomes" id="UP000006643"/>
    </source>
</evidence>
<dbReference type="GeneID" id="9470258"/>
<gene>
    <name evidence="2" type="ORF">PITG_10776</name>
</gene>
<reference evidence="3" key="1">
    <citation type="journal article" date="2009" name="Nature">
        <title>Genome sequence and analysis of the Irish potato famine pathogen Phytophthora infestans.</title>
        <authorList>
            <consortium name="The Broad Institute Genome Sequencing Platform"/>
            <person name="Haas B.J."/>
            <person name="Kamoun S."/>
            <person name="Zody M.C."/>
            <person name="Jiang R.H."/>
            <person name="Handsaker R.E."/>
            <person name="Cano L.M."/>
            <person name="Grabherr M."/>
            <person name="Kodira C.D."/>
            <person name="Raffaele S."/>
            <person name="Torto-Alalibo T."/>
            <person name="Bozkurt T.O."/>
            <person name="Ah-Fong A.M."/>
            <person name="Alvarado L."/>
            <person name="Anderson V.L."/>
            <person name="Armstrong M.R."/>
            <person name="Avrova A."/>
            <person name="Baxter L."/>
            <person name="Beynon J."/>
            <person name="Boevink P.C."/>
            <person name="Bollmann S.R."/>
            <person name="Bos J.I."/>
            <person name="Bulone V."/>
            <person name="Cai G."/>
            <person name="Cakir C."/>
            <person name="Carrington J.C."/>
            <person name="Chawner M."/>
            <person name="Conti L."/>
            <person name="Costanzo S."/>
            <person name="Ewan R."/>
            <person name="Fahlgren N."/>
            <person name="Fischbach M.A."/>
            <person name="Fugelstad J."/>
            <person name="Gilroy E.M."/>
            <person name="Gnerre S."/>
            <person name="Green P.J."/>
            <person name="Grenville-Briggs L.J."/>
            <person name="Griffith J."/>
            <person name="Grunwald N.J."/>
            <person name="Horn K."/>
            <person name="Horner N.R."/>
            <person name="Hu C.H."/>
            <person name="Huitema E."/>
            <person name="Jeong D.H."/>
            <person name="Jones A.M."/>
            <person name="Jones J.D."/>
            <person name="Jones R.W."/>
            <person name="Karlsson E.K."/>
            <person name="Kunjeti S.G."/>
            <person name="Lamour K."/>
            <person name="Liu Z."/>
            <person name="Ma L."/>
            <person name="Maclean D."/>
            <person name="Chibucos M.C."/>
            <person name="McDonald H."/>
            <person name="McWalters J."/>
            <person name="Meijer H.J."/>
            <person name="Morgan W."/>
            <person name="Morris P.F."/>
            <person name="Munro C.A."/>
            <person name="O'Neill K."/>
            <person name="Ospina-Giraldo M."/>
            <person name="Pinzon A."/>
            <person name="Pritchard L."/>
            <person name="Ramsahoye B."/>
            <person name="Ren Q."/>
            <person name="Restrepo S."/>
            <person name="Roy S."/>
            <person name="Sadanandom A."/>
            <person name="Savidor A."/>
            <person name="Schornack S."/>
            <person name="Schwartz D.C."/>
            <person name="Schumann U.D."/>
            <person name="Schwessinger B."/>
            <person name="Seyer L."/>
            <person name="Sharpe T."/>
            <person name="Silvar C."/>
            <person name="Song J."/>
            <person name="Studholme D.J."/>
            <person name="Sykes S."/>
            <person name="Thines M."/>
            <person name="van de Vondervoort P.J."/>
            <person name="Phuntumart V."/>
            <person name="Wawra S."/>
            <person name="Weide R."/>
            <person name="Win J."/>
            <person name="Young C."/>
            <person name="Zhou S."/>
            <person name="Fry W."/>
            <person name="Meyers B.C."/>
            <person name="van West P."/>
            <person name="Ristaino J."/>
            <person name="Govers F."/>
            <person name="Birch P.R."/>
            <person name="Whisson S.C."/>
            <person name="Judelson H.S."/>
            <person name="Nusbaum C."/>
        </authorList>
    </citation>
    <scope>NUCLEOTIDE SEQUENCE [LARGE SCALE GENOMIC DNA]</scope>
    <source>
        <strain evidence="3">T30-4</strain>
    </source>
</reference>
<dbReference type="EMBL" id="DS028137">
    <property type="protein sequence ID" value="EEY58662.1"/>
    <property type="molecule type" value="Genomic_DNA"/>
</dbReference>